<dbReference type="InterPro" id="IPR036322">
    <property type="entry name" value="WD40_repeat_dom_sf"/>
</dbReference>
<proteinExistence type="predicted"/>
<reference evidence="5 6" key="1">
    <citation type="submission" date="2016-07" db="EMBL/GenBank/DDBJ databases">
        <title>Pervasive Adenine N6-methylation of Active Genes in Fungi.</title>
        <authorList>
            <consortium name="DOE Joint Genome Institute"/>
            <person name="Mondo S.J."/>
            <person name="Dannebaum R.O."/>
            <person name="Kuo R.C."/>
            <person name="Labutti K."/>
            <person name="Haridas S."/>
            <person name="Kuo A."/>
            <person name="Salamov A."/>
            <person name="Ahrendt S.R."/>
            <person name="Lipzen A."/>
            <person name="Sullivan W."/>
            <person name="Andreopoulos W.B."/>
            <person name="Clum A."/>
            <person name="Lindquist E."/>
            <person name="Daum C."/>
            <person name="Ramamoorthy G.K."/>
            <person name="Gryganskyi A."/>
            <person name="Culley D."/>
            <person name="Magnuson J.K."/>
            <person name="James T.Y."/>
            <person name="O'Malley M.A."/>
            <person name="Stajich J.E."/>
            <person name="Spatafora J.W."/>
            <person name="Visel A."/>
            <person name="Grigoriev I.V."/>
        </authorList>
    </citation>
    <scope>NUCLEOTIDE SEQUENCE [LARGE SCALE GENOMIC DNA]</scope>
    <source>
        <strain evidence="5 6">12-1054</strain>
    </source>
</reference>
<evidence type="ECO:0000259" key="4">
    <source>
        <dbReference type="Pfam" id="PF08232"/>
    </source>
</evidence>
<dbReference type="GeneID" id="63783092"/>
<dbReference type="PROSITE" id="PS50082">
    <property type="entry name" value="WD_REPEATS_2"/>
    <property type="match status" value="1"/>
</dbReference>
<evidence type="ECO:0000313" key="5">
    <source>
        <dbReference type="EMBL" id="ORY73928.1"/>
    </source>
</evidence>
<evidence type="ECO:0000256" key="3">
    <source>
        <dbReference type="SAM" id="MobiDB-lite"/>
    </source>
</evidence>
<dbReference type="Proteomes" id="UP000193685">
    <property type="component" value="Unassembled WGS sequence"/>
</dbReference>
<feature type="repeat" description="WD" evidence="2">
    <location>
        <begin position="378"/>
        <end position="408"/>
    </location>
</feature>
<dbReference type="OMA" id="RCSMELN"/>
<feature type="compositionally biased region" description="Basic and acidic residues" evidence="3">
    <location>
        <begin position="195"/>
        <end position="210"/>
    </location>
</feature>
<keyword evidence="2" id="KW-0853">WD repeat</keyword>
<gene>
    <name evidence="5" type="ORF">BCR37DRAFT_229768</name>
</gene>
<dbReference type="EMBL" id="MCFI01000032">
    <property type="protein sequence ID" value="ORY73928.1"/>
    <property type="molecule type" value="Genomic_DNA"/>
</dbReference>
<name>A0A1Y2EQU2_PROLT</name>
<keyword evidence="1" id="KW-0175">Coiled coil</keyword>
<keyword evidence="6" id="KW-1185">Reference proteome</keyword>
<feature type="domain" description="Striatin N-terminal" evidence="4">
    <location>
        <begin position="9"/>
        <end position="152"/>
    </location>
</feature>
<comment type="caution">
    <text evidence="5">The sequence shown here is derived from an EMBL/GenBank/DDBJ whole genome shotgun (WGS) entry which is preliminary data.</text>
</comment>
<dbReference type="OrthoDB" id="727118at2759"/>
<evidence type="ECO:0000256" key="2">
    <source>
        <dbReference type="PROSITE-ProRule" id="PRU00221"/>
    </source>
</evidence>
<dbReference type="STRING" id="56484.A0A1Y2EQU2"/>
<evidence type="ECO:0000313" key="6">
    <source>
        <dbReference type="Proteomes" id="UP000193685"/>
    </source>
</evidence>
<protein>
    <submittedName>
        <fullName evidence="5">WD40-repeat-containing domain protein</fullName>
    </submittedName>
</protein>
<evidence type="ECO:0000256" key="1">
    <source>
        <dbReference type="ARBA" id="ARBA00023054"/>
    </source>
</evidence>
<dbReference type="AlphaFoldDB" id="A0A1Y2EQU2"/>
<dbReference type="InterPro" id="IPR013258">
    <property type="entry name" value="Striatin_N"/>
</dbReference>
<dbReference type="InterPro" id="IPR051488">
    <property type="entry name" value="WD_repeat_striatin"/>
</dbReference>
<dbReference type="RefSeq" id="XP_040721933.1">
    <property type="nucleotide sequence ID" value="XM_040866493.1"/>
</dbReference>
<dbReference type="Pfam" id="PF00400">
    <property type="entry name" value="WD40"/>
    <property type="match status" value="3"/>
</dbReference>
<dbReference type="SUPFAM" id="SSF50978">
    <property type="entry name" value="WD40 repeat-like"/>
    <property type="match status" value="1"/>
</dbReference>
<dbReference type="SMART" id="SM00320">
    <property type="entry name" value="WD40"/>
    <property type="match status" value="5"/>
</dbReference>
<feature type="region of interest" description="Disordered" evidence="3">
    <location>
        <begin position="188"/>
        <end position="224"/>
    </location>
</feature>
<dbReference type="Gene3D" id="2.130.10.10">
    <property type="entry name" value="YVTN repeat-like/Quinoprotein amine dehydrogenase"/>
    <property type="match status" value="2"/>
</dbReference>
<sequence>MASSAGDMSLPTVIQFLQTENARFERDRNYWELEKAEMKSHIARLEGERKGNERIKDWYLRRLRMLELSLQQERFKNDPTAQFNESSVLDDAKQEIGVQISRTTPRSKLEHTESYLETVRESQDSLRDASGRDRSRKYLEKCLSEITYLTASLDMPQEAAAATSQKPGASNSSNRSDMDVMADQLPIRVPSPAADDPHKAQRAREHDSADHNFATRSSEPLLADEDELEPDVRVSHIFDANGNLQAESQVVMQNWDTKDEARHTNHDEPLRLHGRLRGHLDRINAIISIRLADSWLVTASTDATIRIYRLSQEEPGVILRAHTNAVLCLVEDTDRTTPTQLCFFSAGEDGTVRHWSIPLDILAQHPEFQPDLLPDLILQGHTAAICHLAFDGDRLYSSSNDGTICVWSPWSEAPRLFNLQSDSIQNVLPISLSTLGDPIEDQVAVQYNNGTVVLFRRSDGMVVRQLCDEQASQLPISLKMIYLGTGHLLVSPDGLNLSSFDLVSDAGKFATSTSIARSEDHLSCFANSLTDNSLVTAYTNGSLRIWDCTSWQCMQELTCDEDAGEPCCATWAHDDSGSESLVIGSQKGTISVFSG</sequence>
<dbReference type="Pfam" id="PF08232">
    <property type="entry name" value="Striatin"/>
    <property type="match status" value="1"/>
</dbReference>
<dbReference type="PANTHER" id="PTHR15653">
    <property type="entry name" value="STRIATIN"/>
    <property type="match status" value="1"/>
</dbReference>
<accession>A0A1Y2EQU2</accession>
<dbReference type="PROSITE" id="PS50294">
    <property type="entry name" value="WD_REPEATS_REGION"/>
    <property type="match status" value="1"/>
</dbReference>
<dbReference type="InterPro" id="IPR001680">
    <property type="entry name" value="WD40_rpt"/>
</dbReference>
<dbReference type="PANTHER" id="PTHR15653:SF0">
    <property type="entry name" value="CONNECTOR OF KINASE TO AP-1, ISOFORM E"/>
    <property type="match status" value="1"/>
</dbReference>
<dbReference type="Gene3D" id="1.20.5.300">
    <property type="match status" value="1"/>
</dbReference>
<dbReference type="InterPro" id="IPR015943">
    <property type="entry name" value="WD40/YVTN_repeat-like_dom_sf"/>
</dbReference>
<organism evidence="5 6">
    <name type="scientific">Protomyces lactucae-debilis</name>
    <dbReference type="NCBI Taxonomy" id="2754530"/>
    <lineage>
        <taxon>Eukaryota</taxon>
        <taxon>Fungi</taxon>
        <taxon>Dikarya</taxon>
        <taxon>Ascomycota</taxon>
        <taxon>Taphrinomycotina</taxon>
        <taxon>Taphrinomycetes</taxon>
        <taxon>Taphrinales</taxon>
        <taxon>Protomycetaceae</taxon>
        <taxon>Protomyces</taxon>
    </lineage>
</organism>